<dbReference type="Proteomes" id="UP000238523">
    <property type="component" value="Chromosome"/>
</dbReference>
<organism evidence="2 3">
    <name type="scientific">Rhizobium leguminosarum</name>
    <dbReference type="NCBI Taxonomy" id="384"/>
    <lineage>
        <taxon>Bacteria</taxon>
        <taxon>Pseudomonadati</taxon>
        <taxon>Pseudomonadota</taxon>
        <taxon>Alphaproteobacteria</taxon>
        <taxon>Hyphomicrobiales</taxon>
        <taxon>Rhizobiaceae</taxon>
        <taxon>Rhizobium/Agrobacterium group</taxon>
        <taxon>Rhizobium</taxon>
    </lineage>
</organism>
<name>A0A2K9ZA75_RHILE</name>
<evidence type="ECO:0000313" key="3">
    <source>
        <dbReference type="Proteomes" id="UP000238523"/>
    </source>
</evidence>
<feature type="transmembrane region" description="Helical" evidence="1">
    <location>
        <begin position="21"/>
        <end position="39"/>
    </location>
</feature>
<dbReference type="AlphaFoldDB" id="A0A2K9ZA75"/>
<reference evidence="2 3" key="1">
    <citation type="submission" date="2017-11" db="EMBL/GenBank/DDBJ databases">
        <title>Complete genome of Rhizobium leguminosarum Norway, an ineffective micro-symbiont.</title>
        <authorList>
            <person name="Hoffrichter A."/>
            <person name="Liang J."/>
            <person name="Brachmann A."/>
            <person name="Marin M."/>
        </authorList>
    </citation>
    <scope>NUCLEOTIDE SEQUENCE [LARGE SCALE GENOMIC DNA]</scope>
    <source>
        <strain evidence="2 3">Norway</strain>
    </source>
</reference>
<dbReference type="EMBL" id="CP025012">
    <property type="protein sequence ID" value="AUW45133.1"/>
    <property type="molecule type" value="Genomic_DNA"/>
</dbReference>
<keyword evidence="1" id="KW-0472">Membrane</keyword>
<evidence type="ECO:0000256" key="1">
    <source>
        <dbReference type="SAM" id="Phobius"/>
    </source>
</evidence>
<keyword evidence="1" id="KW-0812">Transmembrane</keyword>
<gene>
    <name evidence="2" type="ORF">CUJ84_Chr004838</name>
</gene>
<sequence length="111" mass="12033">MRGVLAMVKIQDPAQLKGRRLRLAMFIWGTALMAIAQTACTVVDDDIVVAKKNIVVVEAPRVSKAYAYPENHAERPAGVTARTVAYHGSAPYICSPSGFGQKSRCFARPSI</sequence>
<protein>
    <submittedName>
        <fullName evidence="2">Uncharacterized protein</fullName>
    </submittedName>
</protein>
<keyword evidence="1" id="KW-1133">Transmembrane helix</keyword>
<accession>A0A2K9ZA75</accession>
<proteinExistence type="predicted"/>
<evidence type="ECO:0000313" key="2">
    <source>
        <dbReference type="EMBL" id="AUW45133.1"/>
    </source>
</evidence>